<keyword evidence="1" id="KW-0051">Antiviral defense</keyword>
<dbReference type="KEGG" id="tra:Trad_1666"/>
<evidence type="ECO:0000259" key="2">
    <source>
        <dbReference type="Pfam" id="PF03787"/>
    </source>
</evidence>
<dbReference type="Proteomes" id="UP000000379">
    <property type="component" value="Chromosome"/>
</dbReference>
<organism evidence="3 4">
    <name type="scientific">Truepera radiovictrix (strain DSM 17093 / CIP 108686 / LMG 22925 / RQ-24)</name>
    <dbReference type="NCBI Taxonomy" id="649638"/>
    <lineage>
        <taxon>Bacteria</taxon>
        <taxon>Thermotogati</taxon>
        <taxon>Deinococcota</taxon>
        <taxon>Deinococci</taxon>
        <taxon>Trueperales</taxon>
        <taxon>Trueperaceae</taxon>
        <taxon>Truepera</taxon>
    </lineage>
</organism>
<dbReference type="InterPro" id="IPR005537">
    <property type="entry name" value="RAMP_III_fam"/>
</dbReference>
<dbReference type="STRING" id="649638.Trad_1666"/>
<evidence type="ECO:0000313" key="3">
    <source>
        <dbReference type="EMBL" id="ADI14784.1"/>
    </source>
</evidence>
<feature type="domain" description="CRISPR type III-associated protein" evidence="2">
    <location>
        <begin position="12"/>
        <end position="264"/>
    </location>
</feature>
<accession>D7CYE5</accession>
<sequence length="271" mass="28753">MAMNATLLIWQALTPVHSGTGQASAGVIDLPIARETATGFPIVPASSIKGVLRDGRTDEETNQRYGSLDAAAKLTFTDARLLCLPVRSYRGTFAFVTCPLIINRLRRDAGALGLGLELPDLPETLDKAHVTGNTLQHGGKVLFEDIDLSAFECPNAKALANALAQYAGLGESFKSRLAVVPNDIFTFFSETATEVAAHIALESETKTVKGGALWYEEALPAESLLSSFVLKELDKNGKPVNFDAKKRSPLQIGGKGSVGKGLLRVVEASGG</sequence>
<reference evidence="3 4" key="2">
    <citation type="journal article" date="2011" name="Stand. Genomic Sci.">
        <title>Complete genome sequence of Truepera radiovictrix type strain (RQ-24).</title>
        <authorList>
            <person name="Ivanova N."/>
            <person name="Rohde C."/>
            <person name="Munk C."/>
            <person name="Nolan M."/>
            <person name="Lucas S."/>
            <person name="Del Rio T.G."/>
            <person name="Tice H."/>
            <person name="Deshpande S."/>
            <person name="Cheng J.F."/>
            <person name="Tapia R."/>
            <person name="Han C."/>
            <person name="Goodwin L."/>
            <person name="Pitluck S."/>
            <person name="Liolios K."/>
            <person name="Mavromatis K."/>
            <person name="Mikhailova N."/>
            <person name="Pati A."/>
            <person name="Chen A."/>
            <person name="Palaniappan K."/>
            <person name="Land M."/>
            <person name="Hauser L."/>
            <person name="Chang Y.J."/>
            <person name="Jeffries C.D."/>
            <person name="Brambilla E."/>
            <person name="Rohde M."/>
            <person name="Goker M."/>
            <person name="Tindall B.J."/>
            <person name="Woyke T."/>
            <person name="Bristow J."/>
            <person name="Eisen J.A."/>
            <person name="Markowitz V."/>
            <person name="Hugenholtz P."/>
            <person name="Kyrpides N.C."/>
            <person name="Klenk H.P."/>
            <person name="Lapidus A."/>
        </authorList>
    </citation>
    <scope>NUCLEOTIDE SEQUENCE [LARGE SCALE GENOMIC DNA]</scope>
    <source>
        <strain evidence="4">DSM 17093 / CIP 108686 / LMG 22925 / RQ-24</strain>
    </source>
</reference>
<protein>
    <submittedName>
        <fullName evidence="3">CRISPR-associated RAMP protein, Cmr4 family</fullName>
    </submittedName>
</protein>
<dbReference type="AlphaFoldDB" id="D7CYE5"/>
<dbReference type="InterPro" id="IPR013410">
    <property type="entry name" value="CRISPR-assoc_RAMP_Cmr4"/>
</dbReference>
<gene>
    <name evidence="3" type="ordered locus">Trad_1666</name>
</gene>
<dbReference type="Pfam" id="PF03787">
    <property type="entry name" value="RAMPs"/>
    <property type="match status" value="1"/>
</dbReference>
<dbReference type="PANTHER" id="PTHR36700:SF1">
    <property type="entry name" value="CRISPR SYSTEM CMR SUBUNIT CMR4"/>
    <property type="match status" value="1"/>
</dbReference>
<proteinExistence type="predicted"/>
<reference evidence="4" key="1">
    <citation type="submission" date="2010-05" db="EMBL/GenBank/DDBJ databases">
        <title>The complete genome of Truepera radiovictris DSM 17093.</title>
        <authorList>
            <consortium name="US DOE Joint Genome Institute (JGI-PGF)"/>
            <person name="Lucas S."/>
            <person name="Copeland A."/>
            <person name="Lapidus A."/>
            <person name="Glavina del Rio T."/>
            <person name="Dalin E."/>
            <person name="Tice H."/>
            <person name="Bruce D."/>
            <person name="Goodwin L."/>
            <person name="Pitluck S."/>
            <person name="Kyrpides N."/>
            <person name="Mavromatis K."/>
            <person name="Ovchinnikova G."/>
            <person name="Munk A.C."/>
            <person name="Detter J.C."/>
            <person name="Han C."/>
            <person name="Tapia R."/>
            <person name="Land M."/>
            <person name="Hauser L."/>
            <person name="Markowitz V."/>
            <person name="Cheng J.-F."/>
            <person name="Hugenholtz P."/>
            <person name="Woyke T."/>
            <person name="Wu D."/>
            <person name="Tindall B."/>
            <person name="Pomrenke H.G."/>
            <person name="Brambilla E."/>
            <person name="Klenk H.-P."/>
            <person name="Eisen J.A."/>
        </authorList>
    </citation>
    <scope>NUCLEOTIDE SEQUENCE [LARGE SCALE GENOMIC DNA]</scope>
    <source>
        <strain evidence="4">DSM 17093 / CIP 108686 / LMG 22925 / RQ-24</strain>
    </source>
</reference>
<evidence type="ECO:0000313" key="4">
    <source>
        <dbReference type="Proteomes" id="UP000000379"/>
    </source>
</evidence>
<dbReference type="HOGENOM" id="CLU_047795_0_0_0"/>
<dbReference type="PANTHER" id="PTHR36700">
    <property type="entry name" value="CRISPR SYSTEM CMR SUBUNIT CMR4"/>
    <property type="match status" value="1"/>
</dbReference>
<evidence type="ECO:0000256" key="1">
    <source>
        <dbReference type="ARBA" id="ARBA00023118"/>
    </source>
</evidence>
<dbReference type="eggNOG" id="COG1336">
    <property type="taxonomic scope" value="Bacteria"/>
</dbReference>
<dbReference type="EMBL" id="CP002049">
    <property type="protein sequence ID" value="ADI14784.1"/>
    <property type="molecule type" value="Genomic_DNA"/>
</dbReference>
<dbReference type="GO" id="GO:0051607">
    <property type="term" value="P:defense response to virus"/>
    <property type="evidence" value="ECO:0007669"/>
    <property type="project" value="UniProtKB-KW"/>
</dbReference>
<keyword evidence="4" id="KW-1185">Reference proteome</keyword>
<name>D7CYE5_TRURR</name>
<dbReference type="NCBIfam" id="TIGR02580">
    <property type="entry name" value="cas_RAMP_Cmr4"/>
    <property type="match status" value="1"/>
</dbReference>